<proteinExistence type="predicted"/>
<comment type="caution">
    <text evidence="2">The sequence shown here is derived from an EMBL/GenBank/DDBJ whole genome shotgun (WGS) entry which is preliminary data.</text>
</comment>
<dbReference type="Gene3D" id="2.60.120.10">
    <property type="entry name" value="Jelly Rolls"/>
    <property type="match status" value="1"/>
</dbReference>
<dbReference type="Proteomes" id="UP000327000">
    <property type="component" value="Unassembled WGS sequence"/>
</dbReference>
<dbReference type="InterPro" id="IPR014710">
    <property type="entry name" value="RmlC-like_jellyroll"/>
</dbReference>
<dbReference type="SUPFAM" id="SSF51182">
    <property type="entry name" value="RmlC-like cupins"/>
    <property type="match status" value="1"/>
</dbReference>
<accession>A0A5N5WFA3</accession>
<dbReference type="InterPro" id="IPR013096">
    <property type="entry name" value="Cupin_2"/>
</dbReference>
<keyword evidence="3" id="KW-1185">Reference proteome</keyword>
<protein>
    <submittedName>
        <fullName evidence="2">Cupin domain-containing protein</fullName>
    </submittedName>
</protein>
<organism evidence="2 3">
    <name type="scientific">Streptomyces mobaraensis</name>
    <name type="common">Streptoverticillium mobaraense</name>
    <dbReference type="NCBI Taxonomy" id="35621"/>
    <lineage>
        <taxon>Bacteria</taxon>
        <taxon>Bacillati</taxon>
        <taxon>Actinomycetota</taxon>
        <taxon>Actinomycetes</taxon>
        <taxon>Kitasatosporales</taxon>
        <taxon>Streptomycetaceae</taxon>
        <taxon>Streptomyces</taxon>
    </lineage>
</organism>
<sequence length="107" mass="10921">MCAEKSAGSIDMAGISAGLPEAWSSVVVGRVGTAQIKVLRMDGRTVPEERHEAAEALLVLDGLLRLAVDGHPVDVGPGALYTVPAGTPHAVLPGSQGTLVIVERAEG</sequence>
<feature type="domain" description="Cupin type-2" evidence="1">
    <location>
        <begin position="43"/>
        <end position="91"/>
    </location>
</feature>
<dbReference type="OrthoDB" id="9794183at2"/>
<dbReference type="AlphaFoldDB" id="A0A5N5WFA3"/>
<gene>
    <name evidence="2" type="ORF">FRZ00_00485</name>
</gene>
<evidence type="ECO:0000259" key="1">
    <source>
        <dbReference type="Pfam" id="PF07883"/>
    </source>
</evidence>
<dbReference type="Pfam" id="PF07883">
    <property type="entry name" value="Cupin_2"/>
    <property type="match status" value="1"/>
</dbReference>
<evidence type="ECO:0000313" key="3">
    <source>
        <dbReference type="Proteomes" id="UP000327000"/>
    </source>
</evidence>
<name>A0A5N5WFA3_STRMB</name>
<dbReference type="EMBL" id="VOKX01000001">
    <property type="protein sequence ID" value="KAB7852722.1"/>
    <property type="molecule type" value="Genomic_DNA"/>
</dbReference>
<dbReference type="InterPro" id="IPR011051">
    <property type="entry name" value="RmlC_Cupin_sf"/>
</dbReference>
<reference evidence="2 3" key="1">
    <citation type="journal article" date="2019" name="Microb. Cell Fact.">
        <title>Exploring novel herbicidin analogues by transcriptional regulator overexpression and MS/MS molecular networking.</title>
        <authorList>
            <person name="Shi Y."/>
            <person name="Gu R."/>
            <person name="Li Y."/>
            <person name="Wang X."/>
            <person name="Ren W."/>
            <person name="Li X."/>
            <person name="Wang L."/>
            <person name="Xie Y."/>
            <person name="Hong B."/>
        </authorList>
    </citation>
    <scope>NUCLEOTIDE SEQUENCE [LARGE SCALE GENOMIC DNA]</scope>
    <source>
        <strain evidence="2 3">US-43</strain>
    </source>
</reference>
<evidence type="ECO:0000313" key="2">
    <source>
        <dbReference type="EMBL" id="KAB7852722.1"/>
    </source>
</evidence>